<dbReference type="PROSITE" id="PS51846">
    <property type="entry name" value="CNNM"/>
    <property type="match status" value="1"/>
</dbReference>
<dbReference type="AlphaFoldDB" id="A0A2G6E540"/>
<evidence type="ECO:0000256" key="2">
    <source>
        <dbReference type="ARBA" id="ARBA00006337"/>
    </source>
</evidence>
<dbReference type="CDD" id="cd04590">
    <property type="entry name" value="CBS_pair_CorC_HlyC_assoc"/>
    <property type="match status" value="1"/>
</dbReference>
<dbReference type="Pfam" id="PF03471">
    <property type="entry name" value="CorC_HlyC"/>
    <property type="match status" value="1"/>
</dbReference>
<dbReference type="EMBL" id="PDPS01000028">
    <property type="protein sequence ID" value="PID57185.1"/>
    <property type="molecule type" value="Genomic_DNA"/>
</dbReference>
<comment type="similarity">
    <text evidence="2">Belongs to the UPF0053 family.</text>
</comment>
<evidence type="ECO:0000313" key="15">
    <source>
        <dbReference type="Proteomes" id="UP000229740"/>
    </source>
</evidence>
<accession>A0A2G6E540</accession>
<dbReference type="GO" id="GO:0050660">
    <property type="term" value="F:flavin adenine dinucleotide binding"/>
    <property type="evidence" value="ECO:0007669"/>
    <property type="project" value="InterPro"/>
</dbReference>
<gene>
    <name evidence="14" type="ORF">CSB45_08120</name>
</gene>
<keyword evidence="8 10" id="KW-0472">Membrane</keyword>
<evidence type="ECO:0000256" key="4">
    <source>
        <dbReference type="ARBA" id="ARBA00022692"/>
    </source>
</evidence>
<sequence>MEFFVSSFILLLFLLMCSAFFSGSETAMFSLNAIRLQRLEKEGATPAARIVSNFLKHPSKLLVTILIGNEVVNIFASSTAASFCVRFFGERFGPIIATAGMTILLLIFGEVTPKTFAVQFPMKYAFFVSRPLQFFSKIVFPVRAVLTSIADAILRLIGGSRKSHERLLTGQEFRTLLTVSEREGVVVAAEKKMIDNLFDFSEMTVKEIMIPRTDMLCFSLDDSFADILEKCRSELHARVPVYEGMLDNIAGVVYVKDLLPVIQKEPEDFTLRDVLREAYFIPESKKVQELLKDFQAKKIHIAIVVDEYGGTSGLVCLEDILEEIVGDISDEFDKNNLPWCVTVEEGRRYRVNAMMHIHEFNQEFHTDFSQEFYGTVSGLFLHESGRIPRKGDTVTIEDLRLTVSKLRNIRILEVLVEREPLREKERP</sequence>
<feature type="domain" description="CBS" evidence="12">
    <location>
        <begin position="274"/>
        <end position="331"/>
    </location>
</feature>
<dbReference type="InterPro" id="IPR044751">
    <property type="entry name" value="Ion_transp-like_CBS"/>
</dbReference>
<keyword evidence="6 10" id="KW-1133">Transmembrane helix</keyword>
<evidence type="ECO:0000256" key="3">
    <source>
        <dbReference type="ARBA" id="ARBA00022475"/>
    </source>
</evidence>
<evidence type="ECO:0000256" key="7">
    <source>
        <dbReference type="ARBA" id="ARBA00023122"/>
    </source>
</evidence>
<dbReference type="InterPro" id="IPR002550">
    <property type="entry name" value="CNNM"/>
</dbReference>
<evidence type="ECO:0000313" key="14">
    <source>
        <dbReference type="EMBL" id="PID57185.1"/>
    </source>
</evidence>
<feature type="domain" description="CBS" evidence="12">
    <location>
        <begin position="209"/>
        <end position="269"/>
    </location>
</feature>
<protein>
    <submittedName>
        <fullName evidence="14">Hemolysin</fullName>
    </submittedName>
</protein>
<evidence type="ECO:0000256" key="6">
    <source>
        <dbReference type="ARBA" id="ARBA00022989"/>
    </source>
</evidence>
<dbReference type="Proteomes" id="UP000229740">
    <property type="component" value="Unassembled WGS sequence"/>
</dbReference>
<evidence type="ECO:0000259" key="13">
    <source>
        <dbReference type="PROSITE" id="PS51846"/>
    </source>
</evidence>
<dbReference type="PANTHER" id="PTHR22777">
    <property type="entry name" value="HEMOLYSIN-RELATED"/>
    <property type="match status" value="1"/>
</dbReference>
<reference evidence="14 15" key="1">
    <citation type="submission" date="2017-10" db="EMBL/GenBank/DDBJ databases">
        <title>Novel microbial diversity and functional potential in the marine mammal oral microbiome.</title>
        <authorList>
            <person name="Dudek N.K."/>
            <person name="Sun C.L."/>
            <person name="Burstein D."/>
            <person name="Kantor R.S."/>
            <person name="Aliaga Goltsman D.S."/>
            <person name="Bik E.M."/>
            <person name="Thomas B.C."/>
            <person name="Banfield J.F."/>
            <person name="Relman D.A."/>
        </authorList>
    </citation>
    <scope>NUCLEOTIDE SEQUENCE [LARGE SCALE GENOMIC DNA]</scope>
    <source>
        <strain evidence="14">DOLZORAL124_49_17</strain>
    </source>
</reference>
<evidence type="ECO:0000256" key="5">
    <source>
        <dbReference type="ARBA" id="ARBA00022737"/>
    </source>
</evidence>
<dbReference type="GO" id="GO:0005886">
    <property type="term" value="C:plasma membrane"/>
    <property type="evidence" value="ECO:0007669"/>
    <property type="project" value="UniProtKB-SubCell"/>
</dbReference>
<keyword evidence="3" id="KW-1003">Cell membrane</keyword>
<keyword evidence="4 10" id="KW-0812">Transmembrane</keyword>
<keyword evidence="5" id="KW-0677">Repeat</keyword>
<dbReference type="Pfam" id="PF00571">
    <property type="entry name" value="CBS"/>
    <property type="match status" value="2"/>
</dbReference>
<dbReference type="FunFam" id="3.10.580.10:FF:000002">
    <property type="entry name" value="Magnesium/cobalt efflux protein CorC"/>
    <property type="match status" value="1"/>
</dbReference>
<dbReference type="InterPro" id="IPR016169">
    <property type="entry name" value="FAD-bd_PCMH_sub2"/>
</dbReference>
<comment type="subcellular location">
    <subcellularLocation>
        <location evidence="1">Cell membrane</location>
        <topology evidence="1">Multi-pass membrane protein</topology>
    </subcellularLocation>
</comment>
<name>A0A2G6E540_9BACT</name>
<proteinExistence type="inferred from homology"/>
<feature type="transmembrane region" description="Helical" evidence="11">
    <location>
        <begin position="61"/>
        <end position="85"/>
    </location>
</feature>
<evidence type="ECO:0000256" key="1">
    <source>
        <dbReference type="ARBA" id="ARBA00004651"/>
    </source>
</evidence>
<dbReference type="SMART" id="SM01091">
    <property type="entry name" value="CorC_HlyC"/>
    <property type="match status" value="1"/>
</dbReference>
<dbReference type="PROSITE" id="PS51371">
    <property type="entry name" value="CBS"/>
    <property type="match status" value="2"/>
</dbReference>
<evidence type="ECO:0000256" key="8">
    <source>
        <dbReference type="ARBA" id="ARBA00023136"/>
    </source>
</evidence>
<dbReference type="InterPro" id="IPR005170">
    <property type="entry name" value="Transptr-assoc_dom"/>
</dbReference>
<comment type="caution">
    <text evidence="14">The sequence shown here is derived from an EMBL/GenBank/DDBJ whole genome shotgun (WGS) entry which is preliminary data.</text>
</comment>
<dbReference type="PANTHER" id="PTHR22777:SF32">
    <property type="entry name" value="UPF0053 INNER MEMBRANE PROTEIN YFJD"/>
    <property type="match status" value="1"/>
</dbReference>
<dbReference type="InterPro" id="IPR046342">
    <property type="entry name" value="CBS_dom_sf"/>
</dbReference>
<dbReference type="SUPFAM" id="SSF54631">
    <property type="entry name" value="CBS-domain pair"/>
    <property type="match status" value="1"/>
</dbReference>
<evidence type="ECO:0000259" key="12">
    <source>
        <dbReference type="PROSITE" id="PS51371"/>
    </source>
</evidence>
<evidence type="ECO:0000256" key="11">
    <source>
        <dbReference type="SAM" id="Phobius"/>
    </source>
</evidence>
<feature type="transmembrane region" description="Helical" evidence="11">
    <location>
        <begin position="92"/>
        <end position="112"/>
    </location>
</feature>
<feature type="domain" description="CNNM transmembrane" evidence="13">
    <location>
        <begin position="1"/>
        <end position="190"/>
    </location>
</feature>
<dbReference type="Pfam" id="PF01595">
    <property type="entry name" value="CNNM"/>
    <property type="match status" value="1"/>
</dbReference>
<dbReference type="InterPro" id="IPR000644">
    <property type="entry name" value="CBS_dom"/>
</dbReference>
<dbReference type="Gene3D" id="3.10.580.10">
    <property type="entry name" value="CBS-domain"/>
    <property type="match status" value="1"/>
</dbReference>
<organism evidence="14 15">
    <name type="scientific">candidate division KSB3 bacterium</name>
    <dbReference type="NCBI Taxonomy" id="2044937"/>
    <lineage>
        <taxon>Bacteria</taxon>
        <taxon>candidate division KSB3</taxon>
    </lineage>
</organism>
<dbReference type="SUPFAM" id="SSF56176">
    <property type="entry name" value="FAD-binding/transporter-associated domain-like"/>
    <property type="match status" value="1"/>
</dbReference>
<evidence type="ECO:0000256" key="9">
    <source>
        <dbReference type="PROSITE-ProRule" id="PRU00703"/>
    </source>
</evidence>
<dbReference type="InterPro" id="IPR036318">
    <property type="entry name" value="FAD-bd_PCMH-like_sf"/>
</dbReference>
<dbReference type="Gene3D" id="3.30.465.10">
    <property type="match status" value="1"/>
</dbReference>
<evidence type="ECO:0000256" key="10">
    <source>
        <dbReference type="PROSITE-ProRule" id="PRU01193"/>
    </source>
</evidence>
<keyword evidence="7 9" id="KW-0129">CBS domain</keyword>